<name>A0A9Q8LGD0_PASFU</name>
<reference evidence="3" key="1">
    <citation type="submission" date="2021-12" db="EMBL/GenBank/DDBJ databases">
        <authorList>
            <person name="Zaccaron A."/>
            <person name="Stergiopoulos I."/>
        </authorList>
    </citation>
    <scope>NUCLEOTIDE SEQUENCE</scope>
    <source>
        <strain evidence="3">Race5_Kim</strain>
    </source>
</reference>
<proteinExistence type="predicted"/>
<feature type="coiled-coil region" evidence="1">
    <location>
        <begin position="83"/>
        <end position="110"/>
    </location>
</feature>
<accession>A0A9Q8LGD0</accession>
<feature type="compositionally biased region" description="Basic and acidic residues" evidence="2">
    <location>
        <begin position="167"/>
        <end position="180"/>
    </location>
</feature>
<evidence type="ECO:0000313" key="4">
    <source>
        <dbReference type="Proteomes" id="UP000756132"/>
    </source>
</evidence>
<dbReference type="OrthoDB" id="3649009at2759"/>
<dbReference type="KEGG" id="ffu:CLAFUR5_05198"/>
<evidence type="ECO:0000256" key="1">
    <source>
        <dbReference type="SAM" id="Coils"/>
    </source>
</evidence>
<evidence type="ECO:0000313" key="3">
    <source>
        <dbReference type="EMBL" id="UJO16939.1"/>
    </source>
</evidence>
<dbReference type="EMBL" id="CP090166">
    <property type="protein sequence ID" value="UJO16939.1"/>
    <property type="molecule type" value="Genomic_DNA"/>
</dbReference>
<dbReference type="RefSeq" id="XP_047761305.1">
    <property type="nucleotide sequence ID" value="XM_047904346.1"/>
</dbReference>
<keyword evidence="4" id="KW-1185">Reference proteome</keyword>
<keyword evidence="1" id="KW-0175">Coiled coil</keyword>
<feature type="compositionally biased region" description="Acidic residues" evidence="2">
    <location>
        <begin position="187"/>
        <end position="210"/>
    </location>
</feature>
<gene>
    <name evidence="3" type="ORF">CLAFUR5_05198</name>
</gene>
<reference evidence="3" key="2">
    <citation type="journal article" date="2022" name="Microb. Genom.">
        <title>A chromosome-scale genome assembly of the tomato pathogen Cladosporium fulvum reveals a compartmentalized genome architecture and the presence of a dispensable chromosome.</title>
        <authorList>
            <person name="Zaccaron A.Z."/>
            <person name="Chen L.H."/>
            <person name="Samaras A."/>
            <person name="Stergiopoulos I."/>
        </authorList>
    </citation>
    <scope>NUCLEOTIDE SEQUENCE</scope>
    <source>
        <strain evidence="3">Race5_Kim</strain>
    </source>
</reference>
<feature type="region of interest" description="Disordered" evidence="2">
    <location>
        <begin position="155"/>
        <end position="213"/>
    </location>
</feature>
<evidence type="ECO:0000256" key="2">
    <source>
        <dbReference type="SAM" id="MobiDB-lite"/>
    </source>
</evidence>
<protein>
    <submittedName>
        <fullName evidence="3">Uncharacterized protein</fullName>
    </submittedName>
</protein>
<dbReference type="AlphaFoldDB" id="A0A9Q8LGD0"/>
<organism evidence="3 4">
    <name type="scientific">Passalora fulva</name>
    <name type="common">Tomato leaf mold</name>
    <name type="synonym">Cladosporium fulvum</name>
    <dbReference type="NCBI Taxonomy" id="5499"/>
    <lineage>
        <taxon>Eukaryota</taxon>
        <taxon>Fungi</taxon>
        <taxon>Dikarya</taxon>
        <taxon>Ascomycota</taxon>
        <taxon>Pezizomycotina</taxon>
        <taxon>Dothideomycetes</taxon>
        <taxon>Dothideomycetidae</taxon>
        <taxon>Mycosphaerellales</taxon>
        <taxon>Mycosphaerellaceae</taxon>
        <taxon>Fulvia</taxon>
    </lineage>
</organism>
<dbReference type="GeneID" id="71985076"/>
<dbReference type="Proteomes" id="UP000756132">
    <property type="component" value="Chromosome 4"/>
</dbReference>
<sequence>MPKPESIFRDINNRFTGVQEKYKRLENLYHKRNEYNINVSKEKLDIDEARPYKPITTEWFNDFNFMKYKLEAEDPELITGQNLELLGKNIYQAEQKLKRLEAAVKLLFKDHQRNETIREHIAVITRWNDACGAVSRGVPIGEACRGESETSWLRKRAAHTSATTKGELPDSKSCPTEKKSGSKAPDPPDDDDDDDEWSDCEEDEKDEDREDEVKAAFAAQAADWKKATQHGVCYEIRVKFEVPMWDCALIPPFVWTMIGWGPMQKLIEVKEIYTNSFTITASTASTALLDDYIGRWKALAPHEANYPYPVRGMTKEVIRQFARITLSRATLSRLWPDQKIKLMVKAFLVGGKGIGATFTEDRSKIEVKLARSTTDAQMSAFKKYLKHKELPRWHSDWINKRTGDANSAQPDESIGGREEVKLIRTAIDEMVEMCETWKKEVHRF</sequence>